<evidence type="ECO:0000256" key="7">
    <source>
        <dbReference type="ARBA" id="ARBA00038093"/>
    </source>
</evidence>
<gene>
    <name evidence="9" type="ORF">U27_01795</name>
</gene>
<evidence type="ECO:0000259" key="8">
    <source>
        <dbReference type="Pfam" id="PF01850"/>
    </source>
</evidence>
<evidence type="ECO:0000256" key="4">
    <source>
        <dbReference type="ARBA" id="ARBA00022723"/>
    </source>
</evidence>
<keyword evidence="5" id="KW-0378">Hydrolase</keyword>
<evidence type="ECO:0000313" key="10">
    <source>
        <dbReference type="Proteomes" id="UP000030661"/>
    </source>
</evidence>
<evidence type="ECO:0000313" key="9">
    <source>
        <dbReference type="EMBL" id="GAK54964.1"/>
    </source>
</evidence>
<evidence type="ECO:0000256" key="3">
    <source>
        <dbReference type="ARBA" id="ARBA00022722"/>
    </source>
</evidence>
<dbReference type="InterPro" id="IPR050556">
    <property type="entry name" value="Type_II_TA_system_RNase"/>
</dbReference>
<reference evidence="9 10" key="1">
    <citation type="journal article" date="2015" name="PeerJ">
        <title>First genomic representation of candidate bacterial phylum KSB3 points to enhanced environmental sensing as a trigger of wastewater bulking.</title>
        <authorList>
            <person name="Sekiguchi Y."/>
            <person name="Ohashi A."/>
            <person name="Parks D.H."/>
            <person name="Yamauchi T."/>
            <person name="Tyson G.W."/>
            <person name="Hugenholtz P."/>
        </authorList>
    </citation>
    <scope>NUCLEOTIDE SEQUENCE [LARGE SCALE GENOMIC DNA]</scope>
</reference>
<name>A0A0S6W9F6_VECG1</name>
<dbReference type="Pfam" id="PF01850">
    <property type="entry name" value="PIN"/>
    <property type="match status" value="1"/>
</dbReference>
<keyword evidence="4" id="KW-0479">Metal-binding</keyword>
<evidence type="ECO:0000256" key="1">
    <source>
        <dbReference type="ARBA" id="ARBA00001946"/>
    </source>
</evidence>
<protein>
    <submittedName>
        <fullName evidence="9">PIN domain protein</fullName>
    </submittedName>
</protein>
<dbReference type="HOGENOM" id="CLU_118482_0_1_0"/>
<dbReference type="CDD" id="cd18741">
    <property type="entry name" value="PIN_VapC4-5_FitB-like"/>
    <property type="match status" value="1"/>
</dbReference>
<evidence type="ECO:0000256" key="5">
    <source>
        <dbReference type="ARBA" id="ARBA00022801"/>
    </source>
</evidence>
<keyword evidence="6" id="KW-0460">Magnesium</keyword>
<comment type="similarity">
    <text evidence="7">Belongs to the PINc/VapC protein family.</text>
</comment>
<keyword evidence="10" id="KW-1185">Reference proteome</keyword>
<dbReference type="eggNOG" id="COG1487">
    <property type="taxonomic scope" value="Bacteria"/>
</dbReference>
<keyword evidence="2" id="KW-1277">Toxin-antitoxin system</keyword>
<feature type="domain" description="PIN" evidence="8">
    <location>
        <begin position="2"/>
        <end position="102"/>
    </location>
</feature>
<dbReference type="AlphaFoldDB" id="A0A0S6W9F6"/>
<dbReference type="SUPFAM" id="SSF88723">
    <property type="entry name" value="PIN domain-like"/>
    <property type="match status" value="1"/>
</dbReference>
<proteinExistence type="inferred from homology"/>
<sequence>MIVCDTNILIEFYKNTSNIVQELHAIGYTHLAISAITQAELYFGALDKAELRKIKTHLSLLTVFPVTNSISGRFIEIMETYCLSHKLSLPDAMIAATSIHHHKLYTLNQKDFRFITGISFYQPVTYTSP</sequence>
<comment type="cofactor">
    <cofactor evidence="1">
        <name>Mg(2+)</name>
        <dbReference type="ChEBI" id="CHEBI:18420"/>
    </cofactor>
</comment>
<dbReference type="Gene3D" id="3.40.50.1010">
    <property type="entry name" value="5'-nuclease"/>
    <property type="match status" value="1"/>
</dbReference>
<keyword evidence="3" id="KW-0540">Nuclease</keyword>
<evidence type="ECO:0000256" key="2">
    <source>
        <dbReference type="ARBA" id="ARBA00022649"/>
    </source>
</evidence>
<dbReference type="InterPro" id="IPR029060">
    <property type="entry name" value="PIN-like_dom_sf"/>
</dbReference>
<dbReference type="GO" id="GO:0046872">
    <property type="term" value="F:metal ion binding"/>
    <property type="evidence" value="ECO:0007669"/>
    <property type="project" value="UniProtKB-KW"/>
</dbReference>
<accession>A0A0S6W9F6</accession>
<evidence type="ECO:0000256" key="6">
    <source>
        <dbReference type="ARBA" id="ARBA00022842"/>
    </source>
</evidence>
<dbReference type="STRING" id="1499967.U27_01795"/>
<dbReference type="GO" id="GO:0004518">
    <property type="term" value="F:nuclease activity"/>
    <property type="evidence" value="ECO:0007669"/>
    <property type="project" value="UniProtKB-KW"/>
</dbReference>
<organism evidence="9 10">
    <name type="scientific">Vecturithrix granuli</name>
    <dbReference type="NCBI Taxonomy" id="1499967"/>
    <lineage>
        <taxon>Bacteria</taxon>
        <taxon>Candidatus Moduliflexota</taxon>
        <taxon>Candidatus Vecturitrichia</taxon>
        <taxon>Candidatus Vecturitrichales</taxon>
        <taxon>Candidatus Vecturitrichaceae</taxon>
        <taxon>Candidatus Vecturithrix</taxon>
    </lineage>
</organism>
<dbReference type="PANTHER" id="PTHR33653">
    <property type="entry name" value="RIBONUCLEASE VAPC2"/>
    <property type="match status" value="1"/>
</dbReference>
<dbReference type="PANTHER" id="PTHR33653:SF1">
    <property type="entry name" value="RIBONUCLEASE VAPC2"/>
    <property type="match status" value="1"/>
</dbReference>
<dbReference type="InterPro" id="IPR002716">
    <property type="entry name" value="PIN_dom"/>
</dbReference>
<dbReference type="EMBL" id="DF820463">
    <property type="protein sequence ID" value="GAK54964.1"/>
    <property type="molecule type" value="Genomic_DNA"/>
</dbReference>
<dbReference type="GO" id="GO:0016787">
    <property type="term" value="F:hydrolase activity"/>
    <property type="evidence" value="ECO:0007669"/>
    <property type="project" value="UniProtKB-KW"/>
</dbReference>
<dbReference type="Proteomes" id="UP000030661">
    <property type="component" value="Unassembled WGS sequence"/>
</dbReference>